<evidence type="ECO:0000313" key="3">
    <source>
        <dbReference type="EMBL" id="KAG8510610.1"/>
    </source>
</evidence>
<gene>
    <name evidence="3" type="ORF">J0S82_002666</name>
</gene>
<dbReference type="AlphaFoldDB" id="A0A8J6A4Q2"/>
<feature type="transmembrane region" description="Helical" evidence="2">
    <location>
        <begin position="20"/>
        <end position="44"/>
    </location>
</feature>
<evidence type="ECO:0000256" key="1">
    <source>
        <dbReference type="SAM" id="MobiDB-lite"/>
    </source>
</evidence>
<reference evidence="3" key="1">
    <citation type="journal article" date="2021" name="Evol. Appl.">
        <title>The genome of the Pyrenean desman and the effects of bottlenecks and inbreeding on the genomic landscape of an endangered species.</title>
        <authorList>
            <person name="Escoda L."/>
            <person name="Castresana J."/>
        </authorList>
    </citation>
    <scope>NUCLEOTIDE SEQUENCE</scope>
    <source>
        <strain evidence="3">IBE-C5619</strain>
    </source>
</reference>
<evidence type="ECO:0000256" key="2">
    <source>
        <dbReference type="SAM" id="Phobius"/>
    </source>
</evidence>
<protein>
    <submittedName>
        <fullName evidence="3">Uncharacterized protein</fullName>
    </submittedName>
</protein>
<organism evidence="3 4">
    <name type="scientific">Galemys pyrenaicus</name>
    <name type="common">Iberian desman</name>
    <name type="synonym">Pyrenean desman</name>
    <dbReference type="NCBI Taxonomy" id="202257"/>
    <lineage>
        <taxon>Eukaryota</taxon>
        <taxon>Metazoa</taxon>
        <taxon>Chordata</taxon>
        <taxon>Craniata</taxon>
        <taxon>Vertebrata</taxon>
        <taxon>Euteleostomi</taxon>
        <taxon>Mammalia</taxon>
        <taxon>Eutheria</taxon>
        <taxon>Laurasiatheria</taxon>
        <taxon>Eulipotyphla</taxon>
        <taxon>Talpidae</taxon>
        <taxon>Galemys</taxon>
    </lineage>
</organism>
<evidence type="ECO:0000313" key="4">
    <source>
        <dbReference type="Proteomes" id="UP000700334"/>
    </source>
</evidence>
<dbReference type="EMBL" id="JAGFMF010011868">
    <property type="protein sequence ID" value="KAG8510610.1"/>
    <property type="molecule type" value="Genomic_DNA"/>
</dbReference>
<proteinExistence type="predicted"/>
<keyword evidence="4" id="KW-1185">Reference proteome</keyword>
<keyword evidence="2" id="KW-0472">Membrane</keyword>
<comment type="caution">
    <text evidence="3">The sequence shown here is derived from an EMBL/GenBank/DDBJ whole genome shotgun (WGS) entry which is preliminary data.</text>
</comment>
<keyword evidence="2" id="KW-0812">Transmembrane</keyword>
<feature type="region of interest" description="Disordered" evidence="1">
    <location>
        <begin position="55"/>
        <end position="106"/>
    </location>
</feature>
<keyword evidence="2" id="KW-1133">Transmembrane helix</keyword>
<name>A0A8J6A4Q2_GALPY</name>
<dbReference type="Proteomes" id="UP000700334">
    <property type="component" value="Unassembled WGS sequence"/>
</dbReference>
<feature type="compositionally biased region" description="Basic and acidic residues" evidence="1">
    <location>
        <begin position="55"/>
        <end position="78"/>
    </location>
</feature>
<feature type="compositionally biased region" description="Acidic residues" evidence="1">
    <location>
        <begin position="79"/>
        <end position="98"/>
    </location>
</feature>
<accession>A0A8J6A4Q2</accession>
<sequence length="106" mass="12586">MVIWLQSQKETMKWPTAERYYFSFDLGFHLDYMLGCAVIQHWIIYYKKKMKRNRANKEREEHSSSTLRKEETNVKMEPEEGADDSGEEEEDLLDNDSNEDGRGLTS</sequence>